<dbReference type="EMBL" id="BAAARK010000007">
    <property type="protein sequence ID" value="GAA2660652.1"/>
    <property type="molecule type" value="Genomic_DNA"/>
</dbReference>
<dbReference type="RefSeq" id="WP_344575611.1">
    <property type="nucleotide sequence ID" value="NZ_BAAARK010000007.1"/>
</dbReference>
<sequence>MNDEVIAAGFDGRPSVEILVTGLAAHRIDRITWIATELGYTLSGEEMRGRGAIRLNFTRDDSPTARQRAQAAIARVRATGNWQAVTTANWSVSQASDPHVVTPLRAAKAARETKGSEGLQPSQVAITFAFGAVVCFSMALAAHDSTAVSMTSCIIGALFVIGAVLGPRYARNRQKRNLELLEKFRQQEAARFWVPPPPPPPPLPPASPPHDQTGI</sequence>
<accession>A0ABP6E5N9</accession>
<keyword evidence="2" id="KW-1133">Transmembrane helix</keyword>
<feature type="region of interest" description="Disordered" evidence="1">
    <location>
        <begin position="190"/>
        <end position="215"/>
    </location>
</feature>
<feature type="transmembrane region" description="Helical" evidence="2">
    <location>
        <begin position="124"/>
        <end position="142"/>
    </location>
</feature>
<keyword evidence="4" id="KW-1185">Reference proteome</keyword>
<name>A0ABP6E5N9_9ACTN</name>
<evidence type="ECO:0000256" key="2">
    <source>
        <dbReference type="SAM" id="Phobius"/>
    </source>
</evidence>
<organism evidence="3 4">
    <name type="scientific">Streptomyces lunalinharesii</name>
    <dbReference type="NCBI Taxonomy" id="333384"/>
    <lineage>
        <taxon>Bacteria</taxon>
        <taxon>Bacillati</taxon>
        <taxon>Actinomycetota</taxon>
        <taxon>Actinomycetes</taxon>
        <taxon>Kitasatosporales</taxon>
        <taxon>Streptomycetaceae</taxon>
        <taxon>Streptomyces</taxon>
    </lineage>
</organism>
<comment type="caution">
    <text evidence="3">The sequence shown here is derived from an EMBL/GenBank/DDBJ whole genome shotgun (WGS) entry which is preliminary data.</text>
</comment>
<proteinExistence type="predicted"/>
<evidence type="ECO:0000313" key="4">
    <source>
        <dbReference type="Proteomes" id="UP001500994"/>
    </source>
</evidence>
<keyword evidence="2" id="KW-0472">Membrane</keyword>
<feature type="compositionally biased region" description="Pro residues" evidence="1">
    <location>
        <begin position="194"/>
        <end position="208"/>
    </location>
</feature>
<feature type="transmembrane region" description="Helical" evidence="2">
    <location>
        <begin position="148"/>
        <end position="166"/>
    </location>
</feature>
<gene>
    <name evidence="3" type="ORF">GCM10009864_29800</name>
</gene>
<reference evidence="4" key="1">
    <citation type="journal article" date="2019" name="Int. J. Syst. Evol. Microbiol.">
        <title>The Global Catalogue of Microorganisms (GCM) 10K type strain sequencing project: providing services to taxonomists for standard genome sequencing and annotation.</title>
        <authorList>
            <consortium name="The Broad Institute Genomics Platform"/>
            <consortium name="The Broad Institute Genome Sequencing Center for Infectious Disease"/>
            <person name="Wu L."/>
            <person name="Ma J."/>
        </authorList>
    </citation>
    <scope>NUCLEOTIDE SEQUENCE [LARGE SCALE GENOMIC DNA]</scope>
    <source>
        <strain evidence="4">JCM 16374</strain>
    </source>
</reference>
<keyword evidence="2" id="KW-0812">Transmembrane</keyword>
<evidence type="ECO:0000256" key="1">
    <source>
        <dbReference type="SAM" id="MobiDB-lite"/>
    </source>
</evidence>
<evidence type="ECO:0000313" key="3">
    <source>
        <dbReference type="EMBL" id="GAA2660652.1"/>
    </source>
</evidence>
<dbReference type="Proteomes" id="UP001500994">
    <property type="component" value="Unassembled WGS sequence"/>
</dbReference>
<protein>
    <submittedName>
        <fullName evidence="3">Uncharacterized protein</fullName>
    </submittedName>
</protein>